<reference evidence="3" key="1">
    <citation type="submission" date="2020-01" db="EMBL/GenBank/DDBJ databases">
        <title>Genome sequence of Kobresia littledalei, the first chromosome-level genome in the family Cyperaceae.</title>
        <authorList>
            <person name="Qu G."/>
        </authorList>
    </citation>
    <scope>NUCLEOTIDE SEQUENCE</scope>
    <source>
        <strain evidence="3">C.B.Clarke</strain>
        <tissue evidence="3">Leaf</tissue>
    </source>
</reference>
<dbReference type="SUPFAM" id="SSF52047">
    <property type="entry name" value="RNI-like"/>
    <property type="match status" value="1"/>
</dbReference>
<dbReference type="AlphaFoldDB" id="A0A833RS24"/>
<feature type="domain" description="F-box" evidence="2">
    <location>
        <begin position="27"/>
        <end position="74"/>
    </location>
</feature>
<sequence length="472" mass="53708">MAWEADQNQPAKKPTLSTDQEEEQQGQDFISLLPDQILHTILSKLQFRDAAVTTAVSKRWAPLFPTLPSLLIDAASFNPRDSESDPIDDFSVHDSIKWVDALFSVLDSRKTAVKKFDIAVDVLGVDPDFYEVFRDVCVAGVEELSIFNTNFHDLYRIPSPVFACNTIVKLEIISCKLKVPSHLTGLRAVKSLVLSEVTVVDDHLRRMISRCKAMEKLVIYDCRKVKNIVIRAPSLSELVISSYRPVGVVLKSVPQLASMKISYDYDPLPLKKCDPEEGTDDEESDYKKPFEGTNEVINLLSCLNGLRRVEHLDLSFSKQYRVILSKAVMALPTRLSPKCYLVKLKKLRLRLPFNYNNMKFNMIISCLLNSSPHLMEIIISEDTDLHEYKYRPNDLELNFWEKQLPAKCVKHHLTTATFYLSEDCLGFPKFLLQNAGNLKNMNLIYGGNVAEKIKNELFAIQKSSPDVEIMIK</sequence>
<organism evidence="3 4">
    <name type="scientific">Carex littledalei</name>
    <dbReference type="NCBI Taxonomy" id="544730"/>
    <lineage>
        <taxon>Eukaryota</taxon>
        <taxon>Viridiplantae</taxon>
        <taxon>Streptophyta</taxon>
        <taxon>Embryophyta</taxon>
        <taxon>Tracheophyta</taxon>
        <taxon>Spermatophyta</taxon>
        <taxon>Magnoliopsida</taxon>
        <taxon>Liliopsida</taxon>
        <taxon>Poales</taxon>
        <taxon>Cyperaceae</taxon>
        <taxon>Cyperoideae</taxon>
        <taxon>Cariceae</taxon>
        <taxon>Carex</taxon>
        <taxon>Carex subgen. Euthyceras</taxon>
    </lineage>
</organism>
<protein>
    <submittedName>
        <fullName evidence="3">F-box protein</fullName>
    </submittedName>
</protein>
<dbReference type="InterPro" id="IPR050232">
    <property type="entry name" value="FBL13/AtMIF1-like"/>
</dbReference>
<dbReference type="Gene3D" id="3.80.10.10">
    <property type="entry name" value="Ribonuclease Inhibitor"/>
    <property type="match status" value="1"/>
</dbReference>
<evidence type="ECO:0000313" key="4">
    <source>
        <dbReference type="Proteomes" id="UP000623129"/>
    </source>
</evidence>
<dbReference type="Proteomes" id="UP000623129">
    <property type="component" value="Unassembled WGS sequence"/>
</dbReference>
<dbReference type="OrthoDB" id="773549at2759"/>
<dbReference type="InterPro" id="IPR001810">
    <property type="entry name" value="F-box_dom"/>
</dbReference>
<proteinExistence type="predicted"/>
<dbReference type="Pfam" id="PF24758">
    <property type="entry name" value="LRR_At5g56370"/>
    <property type="match status" value="1"/>
</dbReference>
<dbReference type="PROSITE" id="PS50181">
    <property type="entry name" value="FBOX"/>
    <property type="match status" value="1"/>
</dbReference>
<dbReference type="PANTHER" id="PTHR31900:SF34">
    <property type="entry name" value="EMB|CAB62440.1-RELATED"/>
    <property type="match status" value="1"/>
</dbReference>
<name>A0A833RS24_9POAL</name>
<dbReference type="Gene3D" id="1.20.1280.50">
    <property type="match status" value="1"/>
</dbReference>
<dbReference type="InterPro" id="IPR055411">
    <property type="entry name" value="LRR_FXL15/At3g58940/PEG3-like"/>
</dbReference>
<evidence type="ECO:0000256" key="1">
    <source>
        <dbReference type="SAM" id="MobiDB-lite"/>
    </source>
</evidence>
<dbReference type="EMBL" id="SWLB01000003">
    <property type="protein sequence ID" value="KAF3339923.1"/>
    <property type="molecule type" value="Genomic_DNA"/>
</dbReference>
<feature type="region of interest" description="Disordered" evidence="1">
    <location>
        <begin position="1"/>
        <end position="25"/>
    </location>
</feature>
<accession>A0A833RS24</accession>
<dbReference type="PANTHER" id="PTHR31900">
    <property type="entry name" value="F-BOX/RNI SUPERFAMILY PROTEIN-RELATED"/>
    <property type="match status" value="1"/>
</dbReference>
<dbReference type="Pfam" id="PF00646">
    <property type="entry name" value="F-box"/>
    <property type="match status" value="1"/>
</dbReference>
<evidence type="ECO:0000259" key="2">
    <source>
        <dbReference type="PROSITE" id="PS50181"/>
    </source>
</evidence>
<dbReference type="InterPro" id="IPR032675">
    <property type="entry name" value="LRR_dom_sf"/>
</dbReference>
<evidence type="ECO:0000313" key="3">
    <source>
        <dbReference type="EMBL" id="KAF3339923.1"/>
    </source>
</evidence>
<feature type="compositionally biased region" description="Polar residues" evidence="1">
    <location>
        <begin position="1"/>
        <end position="18"/>
    </location>
</feature>
<keyword evidence="4" id="KW-1185">Reference proteome</keyword>
<dbReference type="SUPFAM" id="SSF81383">
    <property type="entry name" value="F-box domain"/>
    <property type="match status" value="1"/>
</dbReference>
<dbReference type="InterPro" id="IPR036047">
    <property type="entry name" value="F-box-like_dom_sf"/>
</dbReference>
<gene>
    <name evidence="3" type="ORF">FCM35_KLT15694</name>
</gene>
<comment type="caution">
    <text evidence="3">The sequence shown here is derived from an EMBL/GenBank/DDBJ whole genome shotgun (WGS) entry which is preliminary data.</text>
</comment>